<dbReference type="InterPro" id="IPR024467">
    <property type="entry name" value="Xre/MbcA/ParS-like_toxin-bd"/>
</dbReference>
<feature type="domain" description="Antitoxin Xre/MbcA/ParS-like toxin-binding" evidence="2">
    <location>
        <begin position="117"/>
        <end position="166"/>
    </location>
</feature>
<proteinExistence type="predicted"/>
<evidence type="ECO:0000259" key="2">
    <source>
        <dbReference type="Pfam" id="PF09722"/>
    </source>
</evidence>
<dbReference type="EMBL" id="LJQN01000029">
    <property type="protein sequence ID" value="KPX58029.1"/>
    <property type="molecule type" value="Genomic_DNA"/>
</dbReference>
<reference evidence="3 4" key="1">
    <citation type="submission" date="2015-09" db="EMBL/GenBank/DDBJ databases">
        <title>Genome announcement of multiple Pseudomonas syringae strains.</title>
        <authorList>
            <person name="Thakur S."/>
            <person name="Wang P.W."/>
            <person name="Gong Y."/>
            <person name="Weir B.S."/>
            <person name="Guttman D.S."/>
        </authorList>
    </citation>
    <scope>NUCLEOTIDE SEQUENCE [LARGE SCALE GENOMIC DNA]</scope>
    <source>
        <strain evidence="3 4">ICMP9623</strain>
    </source>
</reference>
<feature type="region of interest" description="Disordered" evidence="1">
    <location>
        <begin position="14"/>
        <end position="36"/>
    </location>
</feature>
<comment type="caution">
    <text evidence="3">The sequence shown here is derived from an EMBL/GenBank/DDBJ whole genome shotgun (WGS) entry which is preliminary data.</text>
</comment>
<dbReference type="Proteomes" id="UP000050545">
    <property type="component" value="Unassembled WGS sequence"/>
</dbReference>
<protein>
    <recommendedName>
        <fullName evidence="2">Antitoxin Xre/MbcA/ParS-like toxin-binding domain-containing protein</fullName>
    </recommendedName>
</protein>
<name>A0AB34UCZ9_PSEA0</name>
<evidence type="ECO:0000256" key="1">
    <source>
        <dbReference type="SAM" id="MobiDB-lite"/>
    </source>
</evidence>
<evidence type="ECO:0000313" key="4">
    <source>
        <dbReference type="Proteomes" id="UP000050545"/>
    </source>
</evidence>
<organism evidence="3 4">
    <name type="scientific">Pseudomonas amygdali pv. hibisci</name>
    <dbReference type="NCBI Taxonomy" id="251723"/>
    <lineage>
        <taxon>Bacteria</taxon>
        <taxon>Pseudomonadati</taxon>
        <taxon>Pseudomonadota</taxon>
        <taxon>Gammaproteobacteria</taxon>
        <taxon>Pseudomonadales</taxon>
        <taxon>Pseudomonadaceae</taxon>
        <taxon>Pseudomonas</taxon>
        <taxon>Pseudomonas amygdali</taxon>
    </lineage>
</organism>
<evidence type="ECO:0000313" key="3">
    <source>
        <dbReference type="EMBL" id="KPX58029.1"/>
    </source>
</evidence>
<accession>A0AB34UCZ9</accession>
<dbReference type="Pfam" id="PF09722">
    <property type="entry name" value="Xre_MbcA_ParS_C"/>
    <property type="match status" value="1"/>
</dbReference>
<gene>
    <name evidence="3" type="ORF">ALO67_102460</name>
</gene>
<sequence length="169" mass="18602">MATPSGLARCAMKDLIPDPNPRPRQAQGPTETLTKRPMEELGDLDLVILVLQGFALQDVQMMLSSSTLYTKRNVIGLITGKTQRKVNNLLNSGLGMDRLNAQQSAMAFQFAKTLEHAISVLGTQARAEDWLGQSSMHLSGLMPVELIETSVGFTMVERYLSQIQHGIYV</sequence>
<dbReference type="AlphaFoldDB" id="A0AB34UCZ9"/>